<organism evidence="1 2">
    <name type="scientific">Melastoma candidum</name>
    <dbReference type="NCBI Taxonomy" id="119954"/>
    <lineage>
        <taxon>Eukaryota</taxon>
        <taxon>Viridiplantae</taxon>
        <taxon>Streptophyta</taxon>
        <taxon>Embryophyta</taxon>
        <taxon>Tracheophyta</taxon>
        <taxon>Spermatophyta</taxon>
        <taxon>Magnoliopsida</taxon>
        <taxon>eudicotyledons</taxon>
        <taxon>Gunneridae</taxon>
        <taxon>Pentapetalae</taxon>
        <taxon>rosids</taxon>
        <taxon>malvids</taxon>
        <taxon>Myrtales</taxon>
        <taxon>Melastomataceae</taxon>
        <taxon>Melastomatoideae</taxon>
        <taxon>Melastomateae</taxon>
        <taxon>Melastoma</taxon>
    </lineage>
</organism>
<proteinExistence type="predicted"/>
<dbReference type="EMBL" id="CM042883">
    <property type="protein sequence ID" value="KAI4373138.1"/>
    <property type="molecule type" value="Genomic_DNA"/>
</dbReference>
<gene>
    <name evidence="1" type="ORF">MLD38_011297</name>
</gene>
<reference evidence="2" key="1">
    <citation type="journal article" date="2023" name="Front. Plant Sci.">
        <title>Chromosomal-level genome assembly of Melastoma candidum provides insights into trichome evolution.</title>
        <authorList>
            <person name="Zhong Y."/>
            <person name="Wu W."/>
            <person name="Sun C."/>
            <person name="Zou P."/>
            <person name="Liu Y."/>
            <person name="Dai S."/>
            <person name="Zhou R."/>
        </authorList>
    </citation>
    <scope>NUCLEOTIDE SEQUENCE [LARGE SCALE GENOMIC DNA]</scope>
</reference>
<comment type="caution">
    <text evidence="1">The sequence shown here is derived from an EMBL/GenBank/DDBJ whole genome shotgun (WGS) entry which is preliminary data.</text>
</comment>
<name>A0ACB9R2M1_9MYRT</name>
<protein>
    <submittedName>
        <fullName evidence="1">Uncharacterized protein</fullName>
    </submittedName>
</protein>
<dbReference type="Proteomes" id="UP001057402">
    <property type="component" value="Chromosome 4"/>
</dbReference>
<accession>A0ACB9R2M1</accession>
<keyword evidence="2" id="KW-1185">Reference proteome</keyword>
<evidence type="ECO:0000313" key="2">
    <source>
        <dbReference type="Proteomes" id="UP001057402"/>
    </source>
</evidence>
<evidence type="ECO:0000313" key="1">
    <source>
        <dbReference type="EMBL" id="KAI4373138.1"/>
    </source>
</evidence>
<sequence>MEEEGGSGSQAKAKETSTIPSPSSSPSNYSQQTISDDDEIDYSVKPEFYDPDLDCKDERWIDKKRRGRTTDAVLSCPGCFTTLCLECQRHEKYLTQYRAIFVVNCEVVLDKAYRQSNDLSSRGKKRGRSQTASKGKDTAAATAAVAEQETLRPVRCSVCSTEVGVMDEEEIYHFYSVLPSES</sequence>